<dbReference type="InterPro" id="IPR052173">
    <property type="entry name" value="Beta-lactam_resp_regulator"/>
</dbReference>
<keyword evidence="4" id="KW-1185">Reference proteome</keyword>
<comment type="caution">
    <text evidence="3">The sequence shown here is derived from an EMBL/GenBank/DDBJ whole genome shotgun (WGS) entry which is preliminary data.</text>
</comment>
<keyword evidence="1" id="KW-0472">Membrane</keyword>
<accession>A0ABV3XNX1</accession>
<keyword evidence="1" id="KW-1133">Transmembrane helix</keyword>
<name>A0ABV3XNX1_9RHOB</name>
<keyword evidence="1" id="KW-0812">Transmembrane</keyword>
<evidence type="ECO:0000313" key="3">
    <source>
        <dbReference type="EMBL" id="MEX5726909.1"/>
    </source>
</evidence>
<dbReference type="EMBL" id="JBEHHI010000001">
    <property type="protein sequence ID" value="MEX5726909.1"/>
    <property type="molecule type" value="Genomic_DNA"/>
</dbReference>
<evidence type="ECO:0000256" key="1">
    <source>
        <dbReference type="SAM" id="Phobius"/>
    </source>
</evidence>
<feature type="domain" description="Peptidase M56" evidence="2">
    <location>
        <begin position="11"/>
        <end position="277"/>
    </location>
</feature>
<feature type="transmembrane region" description="Helical" evidence="1">
    <location>
        <begin position="325"/>
        <end position="345"/>
    </location>
</feature>
<protein>
    <submittedName>
        <fullName evidence="3">Beta-lactamase regulating signal transducer with metallopeptidase domain</fullName>
    </submittedName>
</protein>
<dbReference type="PANTHER" id="PTHR34978">
    <property type="entry name" value="POSSIBLE SENSOR-TRANSDUCER PROTEIN BLAR"/>
    <property type="match status" value="1"/>
</dbReference>
<reference evidence="3 4" key="1">
    <citation type="submission" date="2024-06" db="EMBL/GenBank/DDBJ databases">
        <title>Genome of Rhodovulum iodosum, a marine photoferrotroph.</title>
        <authorList>
            <person name="Bianchini G."/>
            <person name="Nikeleit V."/>
            <person name="Kappler A."/>
            <person name="Bryce C."/>
            <person name="Sanchez-Baracaldo P."/>
        </authorList>
    </citation>
    <scope>NUCLEOTIDE SEQUENCE [LARGE SCALE GENOMIC DNA]</scope>
    <source>
        <strain evidence="3 4">UT/N1</strain>
    </source>
</reference>
<evidence type="ECO:0000313" key="4">
    <source>
        <dbReference type="Proteomes" id="UP001560019"/>
    </source>
</evidence>
<sequence length="381" mass="42810">MIPGDALLDAFIDANILVCVAYALWLVTRILLGRLGLKHAYGTQLRLLNSVFLTVAFAPFVVLLYTTLQRSGIAGGVQLNLSDMIVSHYLNGGIGMKATEFENLILMRDTFTLNVLSGAGWVAWAAIAAFLAGTVIGGLRLVCSMFCLHRIVADSYAWRSFGRVRIRLSDRTLVPFSTRGLRTYYVVLPSHMLGRSDEMRVSLAHEFQHLRQGDLEWEILLEALKPLFFLNPAYHAWKRQVENLRELNCDSEVLTRGRIGIRTYCETLLSVCQKTLRRDRAFVIAVPKVTLVTADRSVIGLGKQSFLERRINSLLDRQRLAQPRLVFAAAVLPLIAAILLTAVAIQRPGDWSQDRLMLSTVVNLERLDEINRLSTFGRVRD</sequence>
<feature type="transmembrane region" description="Helical" evidence="1">
    <location>
        <begin position="121"/>
        <end position="142"/>
    </location>
</feature>
<dbReference type="PANTHER" id="PTHR34978:SF3">
    <property type="entry name" value="SLR0241 PROTEIN"/>
    <property type="match status" value="1"/>
</dbReference>
<dbReference type="CDD" id="cd07341">
    <property type="entry name" value="M56_BlaR1_MecR1_like"/>
    <property type="match status" value="1"/>
</dbReference>
<organism evidence="3 4">
    <name type="scientific">Rhodovulum iodosum</name>
    <dbReference type="NCBI Taxonomy" id="68291"/>
    <lineage>
        <taxon>Bacteria</taxon>
        <taxon>Pseudomonadati</taxon>
        <taxon>Pseudomonadota</taxon>
        <taxon>Alphaproteobacteria</taxon>
        <taxon>Rhodobacterales</taxon>
        <taxon>Paracoccaceae</taxon>
        <taxon>Rhodovulum</taxon>
    </lineage>
</organism>
<proteinExistence type="predicted"/>
<feature type="transmembrane region" description="Helical" evidence="1">
    <location>
        <begin position="47"/>
        <end position="68"/>
    </location>
</feature>
<dbReference type="Pfam" id="PF05569">
    <property type="entry name" value="Peptidase_M56"/>
    <property type="match status" value="1"/>
</dbReference>
<dbReference type="RefSeq" id="WP_125404350.1">
    <property type="nucleotide sequence ID" value="NZ_JBEHHI010000001.1"/>
</dbReference>
<dbReference type="Proteomes" id="UP001560019">
    <property type="component" value="Unassembled WGS sequence"/>
</dbReference>
<feature type="transmembrane region" description="Helical" evidence="1">
    <location>
        <begin position="6"/>
        <end position="27"/>
    </location>
</feature>
<gene>
    <name evidence="3" type="ORF">Ga0609869_000262</name>
</gene>
<evidence type="ECO:0000259" key="2">
    <source>
        <dbReference type="Pfam" id="PF05569"/>
    </source>
</evidence>
<dbReference type="InterPro" id="IPR008756">
    <property type="entry name" value="Peptidase_M56"/>
</dbReference>